<dbReference type="RefSeq" id="WP_184001579.1">
    <property type="nucleotide sequence ID" value="NZ_BAABIF010000004.1"/>
</dbReference>
<sequence length="168" mass="17178">MRSFWMVVPALALLAGCNSNEPGNGTSITIQSQDDSGNATIASVDGKTGKVSVKLPGFSGSLDLPKLHLDGSDVDIEGVHLYPGSKVTGVDVMAKDNPDKGGAKIAFDSPASVDIVRQWFRGKFQNSGFSVNAAGQGLSGTTKEGKAYTLDLSGDGGDSTKGVLSVSG</sequence>
<dbReference type="AlphaFoldDB" id="A0A840YWD8"/>
<gene>
    <name evidence="1" type="ORF">FHR23_000774</name>
</gene>
<keyword evidence="2" id="KW-1185">Reference proteome</keyword>
<comment type="caution">
    <text evidence="1">The sequence shown here is derived from an EMBL/GenBank/DDBJ whole genome shotgun (WGS) entry which is preliminary data.</text>
</comment>
<dbReference type="EMBL" id="JACIJI010000001">
    <property type="protein sequence ID" value="MBB5717867.1"/>
    <property type="molecule type" value="Genomic_DNA"/>
</dbReference>
<organism evidence="1 2">
    <name type="scientific">Stakelama sediminis</name>
    <dbReference type="NCBI Taxonomy" id="463200"/>
    <lineage>
        <taxon>Bacteria</taxon>
        <taxon>Pseudomonadati</taxon>
        <taxon>Pseudomonadota</taxon>
        <taxon>Alphaproteobacteria</taxon>
        <taxon>Sphingomonadales</taxon>
        <taxon>Sphingomonadaceae</taxon>
        <taxon>Stakelama</taxon>
    </lineage>
</organism>
<reference evidence="1 2" key="1">
    <citation type="submission" date="2020-08" db="EMBL/GenBank/DDBJ databases">
        <title>Genomic Encyclopedia of Type Strains, Phase IV (KMG-IV): sequencing the most valuable type-strain genomes for metagenomic binning, comparative biology and taxonomic classification.</title>
        <authorList>
            <person name="Goeker M."/>
        </authorList>
    </citation>
    <scope>NUCLEOTIDE SEQUENCE [LARGE SCALE GENOMIC DNA]</scope>
    <source>
        <strain evidence="1 2">DSM 27203</strain>
    </source>
</reference>
<protein>
    <recommendedName>
        <fullName evidence="3">Lipoprotein</fullName>
    </recommendedName>
</protein>
<evidence type="ECO:0008006" key="3">
    <source>
        <dbReference type="Google" id="ProtNLM"/>
    </source>
</evidence>
<accession>A0A840YWD8</accession>
<dbReference type="Proteomes" id="UP000554342">
    <property type="component" value="Unassembled WGS sequence"/>
</dbReference>
<dbReference type="PROSITE" id="PS51257">
    <property type="entry name" value="PROKAR_LIPOPROTEIN"/>
    <property type="match status" value="1"/>
</dbReference>
<evidence type="ECO:0000313" key="2">
    <source>
        <dbReference type="Proteomes" id="UP000554342"/>
    </source>
</evidence>
<evidence type="ECO:0000313" key="1">
    <source>
        <dbReference type="EMBL" id="MBB5717867.1"/>
    </source>
</evidence>
<proteinExistence type="predicted"/>
<name>A0A840YWD8_9SPHN</name>